<feature type="region of interest" description="Disordered" evidence="1">
    <location>
        <begin position="30"/>
        <end position="56"/>
    </location>
</feature>
<reference evidence="3 4" key="1">
    <citation type="journal article" date="2023" name="G3 (Bethesda)">
        <title>A chromosome-level genome assembly of Zasmidium syzygii isolated from banana leaves.</title>
        <authorList>
            <person name="van Westerhoven A.C."/>
            <person name="Mehrabi R."/>
            <person name="Talebi R."/>
            <person name="Steentjes M.B.F."/>
            <person name="Corcolon B."/>
            <person name="Chong P.A."/>
            <person name="Kema G.H.J."/>
            <person name="Seidl M.F."/>
        </authorList>
    </citation>
    <scope>NUCLEOTIDE SEQUENCE [LARGE SCALE GENOMIC DNA]</scope>
    <source>
        <strain evidence="3 4">P124</strain>
    </source>
</reference>
<protein>
    <recommendedName>
        <fullName evidence="5">Chitinase</fullName>
    </recommendedName>
</protein>
<evidence type="ECO:0000256" key="1">
    <source>
        <dbReference type="SAM" id="MobiDB-lite"/>
    </source>
</evidence>
<dbReference type="EMBL" id="JAXOVC010000010">
    <property type="protein sequence ID" value="KAK4496149.1"/>
    <property type="molecule type" value="Genomic_DNA"/>
</dbReference>
<gene>
    <name evidence="3" type="ORF">PRZ48_012128</name>
</gene>
<evidence type="ECO:0008006" key="5">
    <source>
        <dbReference type="Google" id="ProtNLM"/>
    </source>
</evidence>
<proteinExistence type="predicted"/>
<dbReference type="InterPro" id="IPR017853">
    <property type="entry name" value="GH"/>
</dbReference>
<dbReference type="PROSITE" id="PS01095">
    <property type="entry name" value="GH18_1"/>
    <property type="match status" value="1"/>
</dbReference>
<dbReference type="Gene3D" id="3.20.20.80">
    <property type="entry name" value="Glycosidases"/>
    <property type="match status" value="1"/>
</dbReference>
<name>A0ABR0E402_ZASCE</name>
<dbReference type="Proteomes" id="UP001305779">
    <property type="component" value="Unassembled WGS sequence"/>
</dbReference>
<dbReference type="SUPFAM" id="SSF51445">
    <property type="entry name" value="(Trans)glycosidases"/>
    <property type="match status" value="1"/>
</dbReference>
<organism evidence="3 4">
    <name type="scientific">Zasmidium cellare</name>
    <name type="common">Wine cellar mold</name>
    <name type="synonym">Racodium cellare</name>
    <dbReference type="NCBI Taxonomy" id="395010"/>
    <lineage>
        <taxon>Eukaryota</taxon>
        <taxon>Fungi</taxon>
        <taxon>Dikarya</taxon>
        <taxon>Ascomycota</taxon>
        <taxon>Pezizomycotina</taxon>
        <taxon>Dothideomycetes</taxon>
        <taxon>Dothideomycetidae</taxon>
        <taxon>Mycosphaerellales</taxon>
        <taxon>Mycosphaerellaceae</taxon>
        <taxon>Zasmidium</taxon>
    </lineage>
</organism>
<evidence type="ECO:0000313" key="3">
    <source>
        <dbReference type="EMBL" id="KAK4496149.1"/>
    </source>
</evidence>
<feature type="chain" id="PRO_5046893272" description="Chitinase" evidence="2">
    <location>
        <begin position="19"/>
        <end position="338"/>
    </location>
</feature>
<dbReference type="InterPro" id="IPR001579">
    <property type="entry name" value="Glyco_hydro_18_chit_AS"/>
</dbReference>
<keyword evidence="2" id="KW-0732">Signal</keyword>
<keyword evidence="4" id="KW-1185">Reference proteome</keyword>
<comment type="caution">
    <text evidence="3">The sequence shown here is derived from an EMBL/GenBank/DDBJ whole genome shotgun (WGS) entry which is preliminary data.</text>
</comment>
<feature type="signal peptide" evidence="2">
    <location>
        <begin position="1"/>
        <end position="18"/>
    </location>
</feature>
<evidence type="ECO:0000313" key="4">
    <source>
        <dbReference type="Proteomes" id="UP001305779"/>
    </source>
</evidence>
<evidence type="ECO:0000256" key="2">
    <source>
        <dbReference type="SAM" id="SignalP"/>
    </source>
</evidence>
<accession>A0ABR0E402</accession>
<sequence length="338" mass="36595">MKSSIYSLLVAALPSALAFSSATRPFTAPIATPPPTSAVPTHAEPASSQIPANTHGPKAPRNVAFVAYAYDDQWDGTNTSKPAIDVDALYQDQTGVDTLVINPCDVNENNPAVPQCHGWDFINSTYWEQIWPSYQSVQANGILLIASYGGYGSNTFQLLNQSWDTYYPPNVNMLKTYKFDGIDFDIEPSNDDYVPPLSLALKLVNSIRSDMGQEFIITFTPVSSDLWETGSTDYSGFSSWQLDQEATTTGADGTYVISNGNWDPSRVVLLAPGTSTVGGGWVNLTTLEAVAKNLTDKYGQGKFGGVGGYEYARAGEADDVTNWQWFKDVSQAQGIATS</sequence>